<evidence type="ECO:0000313" key="2">
    <source>
        <dbReference type="EMBL" id="MCW8106889.1"/>
    </source>
</evidence>
<proteinExistence type="predicted"/>
<keyword evidence="3" id="KW-1185">Reference proteome</keyword>
<keyword evidence="1" id="KW-0472">Membrane</keyword>
<dbReference type="EMBL" id="JAPFRD010000001">
    <property type="protein sequence ID" value="MCW8106889.1"/>
    <property type="molecule type" value="Genomic_DNA"/>
</dbReference>
<organism evidence="2 3">
    <name type="scientific">Alteromonas aquimaris</name>
    <dbReference type="NCBI Taxonomy" id="2998417"/>
    <lineage>
        <taxon>Bacteria</taxon>
        <taxon>Pseudomonadati</taxon>
        <taxon>Pseudomonadota</taxon>
        <taxon>Gammaproteobacteria</taxon>
        <taxon>Alteromonadales</taxon>
        <taxon>Alteromonadaceae</taxon>
        <taxon>Alteromonas/Salinimonas group</taxon>
        <taxon>Alteromonas</taxon>
    </lineage>
</organism>
<keyword evidence="1" id="KW-1133">Transmembrane helix</keyword>
<reference evidence="2" key="1">
    <citation type="submission" date="2022-11" db="EMBL/GenBank/DDBJ databases">
        <title>Alteromonas sp. nov., isolated from sea water of the Qingdao.</title>
        <authorList>
            <person name="Wang Q."/>
        </authorList>
    </citation>
    <scope>NUCLEOTIDE SEQUENCE</scope>
    <source>
        <strain evidence="2">ASW11-7</strain>
    </source>
</reference>
<feature type="transmembrane region" description="Helical" evidence="1">
    <location>
        <begin position="115"/>
        <end position="135"/>
    </location>
</feature>
<name>A0ABT3P294_9ALTE</name>
<sequence>MNESFSQLASVSAVLGGFAFAFLGALLSSDARHKPRFITAALVIPSAACFVLSALGWSLISVWMGSPFFDPDTPLPDNITGLHMLLSPIFLCGICFFFWSLAACGWVYSKRLGWLSSGIGLIATLLMIKILWPFLIAA</sequence>
<dbReference type="Proteomes" id="UP001142810">
    <property type="component" value="Unassembled WGS sequence"/>
</dbReference>
<evidence type="ECO:0000256" key="1">
    <source>
        <dbReference type="SAM" id="Phobius"/>
    </source>
</evidence>
<feature type="transmembrane region" description="Helical" evidence="1">
    <location>
        <begin position="6"/>
        <end position="27"/>
    </location>
</feature>
<feature type="transmembrane region" description="Helical" evidence="1">
    <location>
        <begin position="39"/>
        <end position="64"/>
    </location>
</feature>
<evidence type="ECO:0000313" key="3">
    <source>
        <dbReference type="Proteomes" id="UP001142810"/>
    </source>
</evidence>
<accession>A0ABT3P294</accession>
<comment type="caution">
    <text evidence="2">The sequence shown here is derived from an EMBL/GenBank/DDBJ whole genome shotgun (WGS) entry which is preliminary data.</text>
</comment>
<gene>
    <name evidence="2" type="ORF">OPS25_00040</name>
</gene>
<feature type="transmembrane region" description="Helical" evidence="1">
    <location>
        <begin position="84"/>
        <end position="108"/>
    </location>
</feature>
<protein>
    <submittedName>
        <fullName evidence="2">Uncharacterized protein</fullName>
    </submittedName>
</protein>
<keyword evidence="1" id="KW-0812">Transmembrane</keyword>
<dbReference type="RefSeq" id="WP_265615596.1">
    <property type="nucleotide sequence ID" value="NZ_JAPFRD010000001.1"/>
</dbReference>